<sequence>MFLDGDRITLRPIEEEDIEFLQKQVNDPRIWRPIGRSRPMNREQEREFFETDVCGDDTIVLLIVADSTPIGTVGLHSFDWETQRAELGYWLAPDFHGEGYGSEAAGRIVAYAFDQLGLHRIEARVFERNDPSRRLLESVGFTQEGVHRDVEFIDGAYRDAYWYGLLEDEWRSDGSD</sequence>
<evidence type="ECO:0000313" key="3">
    <source>
        <dbReference type="Proteomes" id="UP000011592"/>
    </source>
</evidence>
<gene>
    <name evidence="2" type="ORF">C486_13447</name>
</gene>
<dbReference type="InterPro" id="IPR016181">
    <property type="entry name" value="Acyl_CoA_acyltransferase"/>
</dbReference>
<comment type="caution">
    <text evidence="2">The sequence shown here is derived from an EMBL/GenBank/DDBJ whole genome shotgun (WGS) entry which is preliminary data.</text>
</comment>
<dbReference type="InterPro" id="IPR051908">
    <property type="entry name" value="Ribosomal_N-acetyltransferase"/>
</dbReference>
<name>L9YZT7_9EURY</name>
<dbReference type="Pfam" id="PF13302">
    <property type="entry name" value="Acetyltransf_3"/>
    <property type="match status" value="1"/>
</dbReference>
<dbReference type="Proteomes" id="UP000011592">
    <property type="component" value="Unassembled WGS sequence"/>
</dbReference>
<dbReference type="EMBL" id="AOIJ01000057">
    <property type="protein sequence ID" value="ELY78438.1"/>
    <property type="molecule type" value="Genomic_DNA"/>
</dbReference>
<dbReference type="GO" id="GO:0008999">
    <property type="term" value="F:protein-N-terminal-alanine acetyltransferase activity"/>
    <property type="evidence" value="ECO:0007669"/>
    <property type="project" value="TreeGrafter"/>
</dbReference>
<dbReference type="InterPro" id="IPR000182">
    <property type="entry name" value="GNAT_dom"/>
</dbReference>
<proteinExistence type="predicted"/>
<accession>L9YZT7</accession>
<evidence type="ECO:0000313" key="2">
    <source>
        <dbReference type="EMBL" id="ELY78438.1"/>
    </source>
</evidence>
<dbReference type="GO" id="GO:1990189">
    <property type="term" value="F:protein N-terminal-serine acetyltransferase activity"/>
    <property type="evidence" value="ECO:0007669"/>
    <property type="project" value="TreeGrafter"/>
</dbReference>
<dbReference type="PANTHER" id="PTHR43441">
    <property type="entry name" value="RIBOSOMAL-PROTEIN-SERINE ACETYLTRANSFERASE"/>
    <property type="match status" value="1"/>
</dbReference>
<reference evidence="2 3" key="1">
    <citation type="journal article" date="2014" name="PLoS Genet.">
        <title>Phylogenetically driven sequencing of extremely halophilic archaea reveals strategies for static and dynamic osmo-response.</title>
        <authorList>
            <person name="Becker E.A."/>
            <person name="Seitzer P.M."/>
            <person name="Tritt A."/>
            <person name="Larsen D."/>
            <person name="Krusor M."/>
            <person name="Yao A.I."/>
            <person name="Wu D."/>
            <person name="Madern D."/>
            <person name="Eisen J.A."/>
            <person name="Darling A.E."/>
            <person name="Facciotti M.T."/>
        </authorList>
    </citation>
    <scope>NUCLEOTIDE SEQUENCE [LARGE SCALE GENOMIC DNA]</scope>
    <source>
        <strain evidence="2 3">JCM 14663</strain>
    </source>
</reference>
<feature type="domain" description="N-acetyltransferase" evidence="1">
    <location>
        <begin position="8"/>
        <end position="168"/>
    </location>
</feature>
<keyword evidence="2" id="KW-0808">Transferase</keyword>
<keyword evidence="3" id="KW-1185">Reference proteome</keyword>
<dbReference type="PATRIC" id="fig|1230459.4.peg.2691"/>
<dbReference type="AlphaFoldDB" id="L9YZT7"/>
<dbReference type="GO" id="GO:0005737">
    <property type="term" value="C:cytoplasm"/>
    <property type="evidence" value="ECO:0007669"/>
    <property type="project" value="TreeGrafter"/>
</dbReference>
<dbReference type="Gene3D" id="3.40.630.30">
    <property type="match status" value="1"/>
</dbReference>
<evidence type="ECO:0000259" key="1">
    <source>
        <dbReference type="PROSITE" id="PS51186"/>
    </source>
</evidence>
<organism evidence="2 3">
    <name type="scientific">Natrinema gari JCM 14663</name>
    <dbReference type="NCBI Taxonomy" id="1230459"/>
    <lineage>
        <taxon>Archaea</taxon>
        <taxon>Methanobacteriati</taxon>
        <taxon>Methanobacteriota</taxon>
        <taxon>Stenosarchaea group</taxon>
        <taxon>Halobacteria</taxon>
        <taxon>Halobacteriales</taxon>
        <taxon>Natrialbaceae</taxon>
        <taxon>Natrinema</taxon>
    </lineage>
</organism>
<dbReference type="SUPFAM" id="SSF55729">
    <property type="entry name" value="Acyl-CoA N-acyltransferases (Nat)"/>
    <property type="match status" value="1"/>
</dbReference>
<dbReference type="PROSITE" id="PS51186">
    <property type="entry name" value="GNAT"/>
    <property type="match status" value="1"/>
</dbReference>
<protein>
    <submittedName>
        <fullName evidence="2">GCN5-related N-acetyltransferase</fullName>
    </submittedName>
</protein>
<dbReference type="PANTHER" id="PTHR43441:SF11">
    <property type="entry name" value="RIBOSOMAL-PROTEIN-SERINE ACETYLTRANSFERASE"/>
    <property type="match status" value="1"/>
</dbReference>
<dbReference type="CDD" id="cd04301">
    <property type="entry name" value="NAT_SF"/>
    <property type="match status" value="1"/>
</dbReference>